<protein>
    <submittedName>
        <fullName evidence="3">Uncharacterized protein</fullName>
    </submittedName>
</protein>
<keyword evidence="4" id="KW-1185">Reference proteome</keyword>
<feature type="region of interest" description="Disordered" evidence="1">
    <location>
        <begin position="31"/>
        <end position="59"/>
    </location>
</feature>
<feature type="transmembrane region" description="Helical" evidence="2">
    <location>
        <begin position="70"/>
        <end position="89"/>
    </location>
</feature>
<dbReference type="EMBL" id="VUMM01000004">
    <property type="protein sequence ID" value="MSS01177.1"/>
    <property type="molecule type" value="Genomic_DNA"/>
</dbReference>
<keyword evidence="2" id="KW-0812">Transmembrane</keyword>
<gene>
    <name evidence="3" type="ORF">FYJ50_03495</name>
</gene>
<evidence type="ECO:0000256" key="2">
    <source>
        <dbReference type="SAM" id="Phobius"/>
    </source>
</evidence>
<evidence type="ECO:0000256" key="1">
    <source>
        <dbReference type="SAM" id="MobiDB-lite"/>
    </source>
</evidence>
<proteinExistence type="predicted"/>
<reference evidence="3 4" key="1">
    <citation type="submission" date="2019-08" db="EMBL/GenBank/DDBJ databases">
        <title>In-depth cultivation of the pig gut microbiome towards novel bacterial diversity and tailored functional studies.</title>
        <authorList>
            <person name="Wylensek D."/>
            <person name="Hitch T.C.A."/>
            <person name="Clavel T."/>
        </authorList>
    </citation>
    <scope>NUCLEOTIDE SEQUENCE [LARGE SCALE GENOMIC DNA]</scope>
    <source>
        <strain evidence="3 4">LKV-178-WT-2G</strain>
    </source>
</reference>
<feature type="compositionally biased region" description="Basic and acidic residues" evidence="1">
    <location>
        <begin position="48"/>
        <end position="57"/>
    </location>
</feature>
<keyword evidence="2" id="KW-1133">Transmembrane helix</keyword>
<dbReference type="Proteomes" id="UP000470082">
    <property type="component" value="Unassembled WGS sequence"/>
</dbReference>
<keyword evidence="2" id="KW-0472">Membrane</keyword>
<sequence>MRFLRMKNGYVSFTFSHASDYLVVIDKQTAVKPEEPDSTESNTSQKNETTEKDKSTKNESTNTAAIYNALFYKGLLVVSLVAGFVLVVVKRESC</sequence>
<evidence type="ECO:0000313" key="3">
    <source>
        <dbReference type="EMBL" id="MSS01177.1"/>
    </source>
</evidence>
<comment type="caution">
    <text evidence="3">The sequence shown here is derived from an EMBL/GenBank/DDBJ whole genome shotgun (WGS) entry which is preliminary data.</text>
</comment>
<organism evidence="3 4">
    <name type="scientific">Floccifex porci</name>
    <dbReference type="NCBI Taxonomy" id="2606629"/>
    <lineage>
        <taxon>Bacteria</taxon>
        <taxon>Bacillati</taxon>
        <taxon>Bacillota</taxon>
        <taxon>Erysipelotrichia</taxon>
        <taxon>Erysipelotrichales</taxon>
        <taxon>Erysipelotrichaceae</taxon>
        <taxon>Floccifex</taxon>
    </lineage>
</organism>
<name>A0A7X2N2E7_9FIRM</name>
<evidence type="ECO:0000313" key="4">
    <source>
        <dbReference type="Proteomes" id="UP000470082"/>
    </source>
</evidence>
<dbReference type="RefSeq" id="WP_154459645.1">
    <property type="nucleotide sequence ID" value="NZ_VUMM01000004.1"/>
</dbReference>
<dbReference type="AlphaFoldDB" id="A0A7X2N2E7"/>
<accession>A0A7X2N2E7</accession>